<dbReference type="PANTHER" id="PTHR10688:SF6">
    <property type="entry name" value="SERINE_THREONINE-KINASE ATM"/>
    <property type="match status" value="1"/>
</dbReference>
<evidence type="ECO:0000256" key="1">
    <source>
        <dbReference type="SAM" id="MobiDB-lite"/>
    </source>
</evidence>
<dbReference type="Gene3D" id="2.30.30.140">
    <property type="match status" value="1"/>
</dbReference>
<dbReference type="PROSITE" id="PS50812">
    <property type="entry name" value="PWWP"/>
    <property type="match status" value="1"/>
</dbReference>
<dbReference type="SUPFAM" id="SSF63748">
    <property type="entry name" value="Tudor/PWWP/MBT"/>
    <property type="match status" value="1"/>
</dbReference>
<feature type="compositionally biased region" description="Basic and acidic residues" evidence="1">
    <location>
        <begin position="1"/>
        <end position="20"/>
    </location>
</feature>
<reference evidence="3 4" key="1">
    <citation type="submission" date="2024-04" db="EMBL/GenBank/DDBJ databases">
        <authorList>
            <person name="Fracassetti M."/>
        </authorList>
    </citation>
    <scope>NUCLEOTIDE SEQUENCE [LARGE SCALE GENOMIC DNA]</scope>
</reference>
<evidence type="ECO:0000259" key="2">
    <source>
        <dbReference type="PROSITE" id="PS50812"/>
    </source>
</evidence>
<dbReference type="Proteomes" id="UP001497516">
    <property type="component" value="Chromosome 2"/>
</dbReference>
<protein>
    <recommendedName>
        <fullName evidence="2">PWWP domain-containing protein</fullName>
    </recommendedName>
</protein>
<dbReference type="InterPro" id="IPR052657">
    <property type="entry name" value="PDP_family_Arabidopsis"/>
</dbReference>
<sequence>MENAKTPDKTLEAENPDGKTLKAGNFKTMELLGQATGSCPEKCGAVESQSEALPEGNGEKLIVGNGVCEGEEFESGDLTSVVVPQVVNGGHALEVEKVSSLRDCADGEFESEEHLRDRVLQKEDDSLAIDGVDTGSNVNVSGNNISLYVELPVPLDQTGYPKDMNCVGSTKDLAKKECEEEPIERFCVGDVVWVRTKNQSWRPGKICGDSNATICSKEGQRINCHVVQYFGASHVTWCPPSDLRHFHDNFDKMVEGNKGRNLTGAVEKAMDEYVKCLKSEINSSCMVKQEDGGSGKECKHLQEFRFSESVTKFEPMIFLSRVKQLAVAVSKPSMLELALAKIRVEAFSCFRGHLQVHLDELWEQSPKKRNGGKTGSITTKVNGNALVGDQNSTQIQGTSAGLKETLGQSGQESRSRKRKRNQFFEINFRREDLGEDLPTSPSTKEAGNLGSPSTADNQSSDMRERKRSKYLSYPYVNLEHKNNRPDEKEKPKVPEMEVMRGVSSEDVVGLSGASSISSSKRFQKQWFENFIKDTSISSKPEFLGASVSNLLSELSCASVDCLYQSKSKNFAIVEWFFSRFRISAFHDESIYEMHCKNTTGDNAAEIQTPPGKVAEETSQTLPPKQAWKKMNESENSAITNVEVATNGMAADTNCCVVILPSSDKGLVHNNGSEEQGTFMLRQEIDQISNIPDLNSNGGVVPNLLSLSPQAVTKIQEKATLPVVNGNVSEAGTLSECLQGRGPFSPSHLPGEGKVTCSPTSISDTNGKLISFGSSTWDPPLTSCDTVKVEGKLVPKKRKREETPVSEQVISAAAGISDLNGGLNAENGTSANLGVKRGRGRGRGRGGNPGRPTKKYAPSVPFEKYSRKWFHGEPPKEPESRPLHNPGAPPQVFFPKAADGDKSFRSSLEKGNNPFGGAPVSSQLLPIAVSPTSHSKGELNTTGMPAAPKAAVAPPIDVIRQNLAMMTSMLQKSGDGLSPEMRSKLENEINSLMKKVSSMPKSSSTSS</sequence>
<keyword evidence="4" id="KW-1185">Reference proteome</keyword>
<dbReference type="AlphaFoldDB" id="A0AAV2D761"/>
<feature type="region of interest" description="Disordered" evidence="1">
    <location>
        <begin position="821"/>
        <end position="919"/>
    </location>
</feature>
<dbReference type="EMBL" id="OZ034815">
    <property type="protein sequence ID" value="CAL1367543.1"/>
    <property type="molecule type" value="Genomic_DNA"/>
</dbReference>
<feature type="compositionally biased region" description="Polar residues" evidence="1">
    <location>
        <begin position="389"/>
        <end position="399"/>
    </location>
</feature>
<feature type="region of interest" description="Disordered" evidence="1">
    <location>
        <begin position="365"/>
        <end position="466"/>
    </location>
</feature>
<feature type="compositionally biased region" description="Polar residues" evidence="1">
    <location>
        <begin position="439"/>
        <end position="460"/>
    </location>
</feature>
<feature type="region of interest" description="Disordered" evidence="1">
    <location>
        <begin position="1"/>
        <end position="22"/>
    </location>
</feature>
<dbReference type="PANTHER" id="PTHR10688">
    <property type="entry name" value="PWWP DOMAIN-CONTAINING PROTEIN"/>
    <property type="match status" value="1"/>
</dbReference>
<feature type="domain" description="PWWP" evidence="2">
    <location>
        <begin position="188"/>
        <end position="249"/>
    </location>
</feature>
<gene>
    <name evidence="3" type="ORF">LTRI10_LOCUS11157</name>
</gene>
<evidence type="ECO:0000313" key="4">
    <source>
        <dbReference type="Proteomes" id="UP001497516"/>
    </source>
</evidence>
<organism evidence="3 4">
    <name type="scientific">Linum trigynum</name>
    <dbReference type="NCBI Taxonomy" id="586398"/>
    <lineage>
        <taxon>Eukaryota</taxon>
        <taxon>Viridiplantae</taxon>
        <taxon>Streptophyta</taxon>
        <taxon>Embryophyta</taxon>
        <taxon>Tracheophyta</taxon>
        <taxon>Spermatophyta</taxon>
        <taxon>Magnoliopsida</taxon>
        <taxon>eudicotyledons</taxon>
        <taxon>Gunneridae</taxon>
        <taxon>Pentapetalae</taxon>
        <taxon>rosids</taxon>
        <taxon>fabids</taxon>
        <taxon>Malpighiales</taxon>
        <taxon>Linaceae</taxon>
        <taxon>Linum</taxon>
    </lineage>
</organism>
<dbReference type="CDD" id="cd05162">
    <property type="entry name" value="PWWP"/>
    <property type="match status" value="1"/>
</dbReference>
<proteinExistence type="predicted"/>
<dbReference type="Pfam" id="PF00855">
    <property type="entry name" value="PWWP"/>
    <property type="match status" value="1"/>
</dbReference>
<feature type="compositionally biased region" description="Basic and acidic residues" evidence="1">
    <location>
        <begin position="863"/>
        <end position="881"/>
    </location>
</feature>
<dbReference type="InterPro" id="IPR000313">
    <property type="entry name" value="PWWP_dom"/>
</dbReference>
<name>A0AAV2D761_9ROSI</name>
<feature type="compositionally biased region" description="Basic and acidic residues" evidence="1">
    <location>
        <begin position="897"/>
        <end position="907"/>
    </location>
</feature>
<accession>A0AAV2D761</accession>
<evidence type="ECO:0000313" key="3">
    <source>
        <dbReference type="EMBL" id="CAL1367543.1"/>
    </source>
</evidence>